<evidence type="ECO:0000313" key="7">
    <source>
        <dbReference type="Proteomes" id="UP000570493"/>
    </source>
</evidence>
<keyword evidence="7" id="KW-1185">Reference proteome</keyword>
<sequence length="132" mass="14564">MKQPKVFEGGCLCGDIRYLVTATKLASHTCSCKQCQRHSGSLTQVWVELSNDQIEWTGPGGLPTVWRSSEYSSRAFCSQCGSTIGAIDDKPTVAIALGTFDSPNRQGLAPQSHSYISKLPKWWRIDHLKTCD</sequence>
<keyword evidence="3" id="KW-0862">Zinc</keyword>
<evidence type="ECO:0000259" key="5">
    <source>
        <dbReference type="PROSITE" id="PS51891"/>
    </source>
</evidence>
<dbReference type="EMBL" id="JABBMT010000001">
    <property type="protein sequence ID" value="NMM39566.1"/>
    <property type="molecule type" value="Genomic_DNA"/>
</dbReference>
<evidence type="ECO:0000256" key="2">
    <source>
        <dbReference type="ARBA" id="ARBA00022723"/>
    </source>
</evidence>
<dbReference type="PANTHER" id="PTHR33337">
    <property type="entry name" value="GFA DOMAIN-CONTAINING PROTEIN"/>
    <property type="match status" value="1"/>
</dbReference>
<keyword evidence="4" id="KW-0456">Lyase</keyword>
<comment type="similarity">
    <text evidence="1">Belongs to the Gfa family.</text>
</comment>
<proteinExistence type="inferred from homology"/>
<dbReference type="GO" id="GO:0016846">
    <property type="term" value="F:carbon-sulfur lyase activity"/>
    <property type="evidence" value="ECO:0007669"/>
    <property type="project" value="InterPro"/>
</dbReference>
<keyword evidence="2" id="KW-0479">Metal-binding</keyword>
<dbReference type="GO" id="GO:0046872">
    <property type="term" value="F:metal ion binding"/>
    <property type="evidence" value="ECO:0007669"/>
    <property type="project" value="UniProtKB-KW"/>
</dbReference>
<dbReference type="SUPFAM" id="SSF51316">
    <property type="entry name" value="Mss4-like"/>
    <property type="match status" value="1"/>
</dbReference>
<evidence type="ECO:0000256" key="1">
    <source>
        <dbReference type="ARBA" id="ARBA00005495"/>
    </source>
</evidence>
<dbReference type="PROSITE" id="PS51891">
    <property type="entry name" value="CENP_V_GFA"/>
    <property type="match status" value="1"/>
</dbReference>
<dbReference type="Gene3D" id="3.90.1590.10">
    <property type="entry name" value="glutathione-dependent formaldehyde- activating enzyme (gfa)"/>
    <property type="match status" value="1"/>
</dbReference>
<accession>A0A7Y0DQ74</accession>
<evidence type="ECO:0000256" key="4">
    <source>
        <dbReference type="ARBA" id="ARBA00023239"/>
    </source>
</evidence>
<evidence type="ECO:0000256" key="3">
    <source>
        <dbReference type="ARBA" id="ARBA00022833"/>
    </source>
</evidence>
<dbReference type="InterPro" id="IPR006913">
    <property type="entry name" value="CENP-V/GFA"/>
</dbReference>
<comment type="caution">
    <text evidence="6">The sequence shown here is derived from an EMBL/GenBank/DDBJ whole genome shotgun (WGS) entry which is preliminary data.</text>
</comment>
<gene>
    <name evidence="6" type="ORF">HHO47_01560</name>
</gene>
<dbReference type="AlphaFoldDB" id="A0A7Y0DQ74"/>
<feature type="domain" description="CENP-V/GFA" evidence="5">
    <location>
        <begin position="7"/>
        <end position="124"/>
    </location>
</feature>
<dbReference type="Proteomes" id="UP000570493">
    <property type="component" value="Unassembled WGS sequence"/>
</dbReference>
<dbReference type="PANTHER" id="PTHR33337:SF40">
    <property type="entry name" value="CENP-V_GFA DOMAIN-CONTAINING PROTEIN-RELATED"/>
    <property type="match status" value="1"/>
</dbReference>
<dbReference type="Pfam" id="PF04828">
    <property type="entry name" value="GFA"/>
    <property type="match status" value="1"/>
</dbReference>
<dbReference type="InterPro" id="IPR011057">
    <property type="entry name" value="Mss4-like_sf"/>
</dbReference>
<name>A0A7Y0DQ74_9GAMM</name>
<reference evidence="6" key="1">
    <citation type="submission" date="2020-04" db="EMBL/GenBank/DDBJ databases">
        <title>Genome Sequencing for Pseudoaltermonas arctica.</title>
        <authorList>
            <person name="Elkins N.S."/>
        </authorList>
    </citation>
    <scope>NUCLEOTIDE SEQUENCE [LARGE SCALE GENOMIC DNA]</scope>
    <source>
        <strain evidence="6">NEC-BIFX-2020_0012</strain>
    </source>
</reference>
<protein>
    <submittedName>
        <fullName evidence="6">GFA family protein</fullName>
    </submittedName>
</protein>
<dbReference type="RefSeq" id="WP_169018211.1">
    <property type="nucleotide sequence ID" value="NZ_JABBMT010000001.1"/>
</dbReference>
<organism evidence="6 7">
    <name type="scientific">Pseudoalteromonas arctica</name>
    <dbReference type="NCBI Taxonomy" id="394751"/>
    <lineage>
        <taxon>Bacteria</taxon>
        <taxon>Pseudomonadati</taxon>
        <taxon>Pseudomonadota</taxon>
        <taxon>Gammaproteobacteria</taxon>
        <taxon>Alteromonadales</taxon>
        <taxon>Pseudoalteromonadaceae</taxon>
        <taxon>Pseudoalteromonas</taxon>
    </lineage>
</organism>
<evidence type="ECO:0000313" key="6">
    <source>
        <dbReference type="EMBL" id="NMM39566.1"/>
    </source>
</evidence>